<dbReference type="Proteomes" id="UP001221413">
    <property type="component" value="Unassembled WGS sequence"/>
</dbReference>
<feature type="compositionally biased region" description="Polar residues" evidence="1">
    <location>
        <begin position="164"/>
        <end position="187"/>
    </location>
</feature>
<proteinExistence type="predicted"/>
<keyword evidence="3" id="KW-1185">Reference proteome</keyword>
<evidence type="ECO:0000313" key="3">
    <source>
        <dbReference type="Proteomes" id="UP001221413"/>
    </source>
</evidence>
<evidence type="ECO:0000256" key="1">
    <source>
        <dbReference type="SAM" id="MobiDB-lite"/>
    </source>
</evidence>
<dbReference type="AlphaFoldDB" id="A0AAD6J6M8"/>
<name>A0AAD6J6M8_DREDA</name>
<feature type="region of interest" description="Disordered" evidence="1">
    <location>
        <begin position="534"/>
        <end position="553"/>
    </location>
</feature>
<protein>
    <submittedName>
        <fullName evidence="2">Uncharacterized protein</fullName>
    </submittedName>
</protein>
<organism evidence="2 3">
    <name type="scientific">Drechslerella dactyloides</name>
    <name type="common">Nematode-trapping fungus</name>
    <name type="synonym">Arthrobotrys dactyloides</name>
    <dbReference type="NCBI Taxonomy" id="74499"/>
    <lineage>
        <taxon>Eukaryota</taxon>
        <taxon>Fungi</taxon>
        <taxon>Dikarya</taxon>
        <taxon>Ascomycota</taxon>
        <taxon>Pezizomycotina</taxon>
        <taxon>Orbiliomycetes</taxon>
        <taxon>Orbiliales</taxon>
        <taxon>Orbiliaceae</taxon>
        <taxon>Drechslerella</taxon>
    </lineage>
</organism>
<evidence type="ECO:0000313" key="2">
    <source>
        <dbReference type="EMBL" id="KAJ6264902.1"/>
    </source>
</evidence>
<accession>A0AAD6J6M8</accession>
<reference evidence="2" key="1">
    <citation type="submission" date="2023-01" db="EMBL/GenBank/DDBJ databases">
        <title>The chitinases involved in constricting ring structure development in the nematode-trapping fungus Drechslerella dactyloides.</title>
        <authorList>
            <person name="Wang R."/>
            <person name="Zhang L."/>
            <person name="Tang P."/>
            <person name="Li S."/>
            <person name="Liang L."/>
        </authorList>
    </citation>
    <scope>NUCLEOTIDE SEQUENCE</scope>
    <source>
        <strain evidence="2">YMF1.00031</strain>
    </source>
</reference>
<feature type="region of interest" description="Disordered" evidence="1">
    <location>
        <begin position="158"/>
        <end position="187"/>
    </location>
</feature>
<comment type="caution">
    <text evidence="2">The sequence shown here is derived from an EMBL/GenBank/DDBJ whole genome shotgun (WGS) entry which is preliminary data.</text>
</comment>
<gene>
    <name evidence="2" type="ORF">Dda_1055</name>
</gene>
<dbReference type="EMBL" id="JAQGDS010000001">
    <property type="protein sequence ID" value="KAJ6264902.1"/>
    <property type="molecule type" value="Genomic_DNA"/>
</dbReference>
<sequence>MQDVVLFVPLQRAGLYRMDEIDALVEETEGRMVARPRRAREASDVLPATAPEDLEHKFQREREGRARHVFLRALSERGTRSRIYVSVVQGVGRSVQGLRVYFADTGVSQGSPSIRANLVLRMSSATDAVDSVPVAADGFESEVNVNFAAGRLCHHADRDRSQRTKSNNSAAGIPCETNNNSVLSSTPCRRVPGSITTTFNFNMASCSGTQQAHDSETNMQSVPHPPPAQHGLLQALIPGAGSPASNPPSSSAPVSTILSLPIQAFATAANLAEKRMEALRLFFSAMELTPPPPARPDLRQITRVSRLLDATIHIDPVAPPFTVRLLTALGMRRWWQCAIIKYLYSHDPRVRNATHSQLSRQTGHPHATLFDLPNEVLAAIIDAPQLSDLDRLRFGSTCALIMANTIPILYKYALLRYPVRNLDMNLNYSYVGHFVRELIIHVPENVVPVFLEAEYISLYDILNKMTGLRSVTLYFDAPIGPTEVSSLLRYLLATKPRLQNITLDISTLVTSIYAYDSRTIYDLRRAIDAVTTPEAPYTHPAGAPPTATPPQGAQLHSLSLAVKDQAGVYAMRDILQVFAGHCDRLMYLRALPRIRPGEEMDFGTLRSPAMLQLTWAVTSPSMDLFTVGLRALAQPDTLREARVIAVMSSEEVLGCLGHAARNTFPFQNLQLLSINQLTERPVNSLKNNRDLRRSWEAVATSLLRKVAALDSIVIAEHGRLQQDWAGAYRVVATRIEGNEIGFFYGVDLSRGS</sequence>